<gene>
    <name evidence="6" type="ORF">Voc01_026110</name>
</gene>
<dbReference type="CDD" id="cd03768">
    <property type="entry name" value="SR_ResInv"/>
    <property type="match status" value="1"/>
</dbReference>
<evidence type="ECO:0000259" key="5">
    <source>
        <dbReference type="PROSITE" id="PS51736"/>
    </source>
</evidence>
<dbReference type="GO" id="GO:0015074">
    <property type="term" value="P:DNA integration"/>
    <property type="evidence" value="ECO:0007669"/>
    <property type="project" value="UniProtKB-KW"/>
</dbReference>
<name>A0A8J3ZPR5_9ACTN</name>
<comment type="caution">
    <text evidence="6">The sequence shown here is derived from an EMBL/GenBank/DDBJ whole genome shotgun (WGS) entry which is preliminary data.</text>
</comment>
<keyword evidence="3" id="KW-0233">DNA recombination</keyword>
<sequence length="194" mass="20524">MASTASRPDARLGLGDARVSATKQSLERQLDAVAAGGITGDRIFTGDGLAALLTYALAGDTIVVYTLDRLGRNLREVPNLVHDLAERHIGVRSLADPLPISTAAEGMGRVAFLLLARFAEMERAFTAEHAHAVAAGRRVCRPAAHPDNKIKYGRLFEAQGISLGNIAAETGVPETSPRWNLVFADPASAAGDTR</sequence>
<feature type="domain" description="Resolvase/invertase-type recombinase catalytic" evidence="5">
    <location>
        <begin position="12"/>
        <end position="144"/>
    </location>
</feature>
<keyword evidence="2" id="KW-0238">DNA-binding</keyword>
<protein>
    <submittedName>
        <fullName evidence="6">Putative resolvase</fullName>
    </submittedName>
</protein>
<dbReference type="Pfam" id="PF00239">
    <property type="entry name" value="Resolvase"/>
    <property type="match status" value="1"/>
</dbReference>
<keyword evidence="1" id="KW-0229">DNA integration</keyword>
<evidence type="ECO:0000256" key="1">
    <source>
        <dbReference type="ARBA" id="ARBA00022908"/>
    </source>
</evidence>
<dbReference type="SUPFAM" id="SSF53041">
    <property type="entry name" value="Resolvase-like"/>
    <property type="match status" value="1"/>
</dbReference>
<evidence type="ECO:0000313" key="7">
    <source>
        <dbReference type="Proteomes" id="UP000635606"/>
    </source>
</evidence>
<accession>A0A8J3ZPR5</accession>
<dbReference type="SMART" id="SM00857">
    <property type="entry name" value="Resolvase"/>
    <property type="match status" value="1"/>
</dbReference>
<reference evidence="6" key="1">
    <citation type="submission" date="2021-01" db="EMBL/GenBank/DDBJ databases">
        <title>Whole genome shotgun sequence of Virgisporangium ochraceum NBRC 16418.</title>
        <authorList>
            <person name="Komaki H."/>
            <person name="Tamura T."/>
        </authorList>
    </citation>
    <scope>NUCLEOTIDE SEQUENCE</scope>
    <source>
        <strain evidence="6">NBRC 16418</strain>
    </source>
</reference>
<proteinExistence type="predicted"/>
<feature type="active site" description="O-(5'-phospho-DNA)-serine intermediate" evidence="4">
    <location>
        <position position="20"/>
    </location>
</feature>
<organism evidence="6 7">
    <name type="scientific">Virgisporangium ochraceum</name>
    <dbReference type="NCBI Taxonomy" id="65505"/>
    <lineage>
        <taxon>Bacteria</taxon>
        <taxon>Bacillati</taxon>
        <taxon>Actinomycetota</taxon>
        <taxon>Actinomycetes</taxon>
        <taxon>Micromonosporales</taxon>
        <taxon>Micromonosporaceae</taxon>
        <taxon>Virgisporangium</taxon>
    </lineage>
</organism>
<evidence type="ECO:0000256" key="3">
    <source>
        <dbReference type="ARBA" id="ARBA00023172"/>
    </source>
</evidence>
<evidence type="ECO:0000256" key="4">
    <source>
        <dbReference type="PIRSR" id="PIRSR606118-50"/>
    </source>
</evidence>
<dbReference type="GO" id="GO:0003677">
    <property type="term" value="F:DNA binding"/>
    <property type="evidence" value="ECO:0007669"/>
    <property type="project" value="UniProtKB-KW"/>
</dbReference>
<dbReference type="InterPro" id="IPR006119">
    <property type="entry name" value="Resolv_N"/>
</dbReference>
<dbReference type="GO" id="GO:0000150">
    <property type="term" value="F:DNA strand exchange activity"/>
    <property type="evidence" value="ECO:0007669"/>
    <property type="project" value="InterPro"/>
</dbReference>
<dbReference type="Gene3D" id="3.40.50.1390">
    <property type="entry name" value="Resolvase, N-terminal catalytic domain"/>
    <property type="match status" value="1"/>
</dbReference>
<evidence type="ECO:0000256" key="2">
    <source>
        <dbReference type="ARBA" id="ARBA00023125"/>
    </source>
</evidence>
<evidence type="ECO:0000313" key="6">
    <source>
        <dbReference type="EMBL" id="GIJ67694.1"/>
    </source>
</evidence>
<dbReference type="InterPro" id="IPR006118">
    <property type="entry name" value="Recombinase_CS"/>
</dbReference>
<dbReference type="InterPro" id="IPR036162">
    <property type="entry name" value="Resolvase-like_N_sf"/>
</dbReference>
<dbReference type="PROSITE" id="PS51736">
    <property type="entry name" value="RECOMBINASES_3"/>
    <property type="match status" value="1"/>
</dbReference>
<keyword evidence="7" id="KW-1185">Reference proteome</keyword>
<dbReference type="PROSITE" id="PS00398">
    <property type="entry name" value="RECOMBINASES_2"/>
    <property type="match status" value="1"/>
</dbReference>
<dbReference type="AlphaFoldDB" id="A0A8J3ZPR5"/>
<dbReference type="EMBL" id="BOPH01000029">
    <property type="protein sequence ID" value="GIJ67694.1"/>
    <property type="molecule type" value="Genomic_DNA"/>
</dbReference>
<dbReference type="Proteomes" id="UP000635606">
    <property type="component" value="Unassembled WGS sequence"/>
</dbReference>